<keyword evidence="3" id="KW-1185">Reference proteome</keyword>
<evidence type="ECO:0000313" key="2">
    <source>
        <dbReference type="EMBL" id="GLL04653.1"/>
    </source>
</evidence>
<gene>
    <name evidence="2" type="ORF">GCM10017581_064000</name>
</gene>
<sequence>MPATPARPRPSADVTVPDDVTDLMLWRLAFDVAVEHQRGPDGHCTNLRCTGQDGPCDAAIQAARALRAARRPATSTPPKPIPRTTRTTTPRPTTAFHQHHGPAIGRANVTTPNAGRFTGWFTHTATAAANRRRTQLPRRVPGAAQAAA</sequence>
<feature type="region of interest" description="Disordered" evidence="1">
    <location>
        <begin position="66"/>
        <end position="105"/>
    </location>
</feature>
<comment type="caution">
    <text evidence="2">The sequence shown here is derived from an EMBL/GenBank/DDBJ whole genome shotgun (WGS) entry which is preliminary data.</text>
</comment>
<feature type="region of interest" description="Disordered" evidence="1">
    <location>
        <begin position="128"/>
        <end position="148"/>
    </location>
</feature>
<name>A0A9W6KNZ7_9ACTN</name>
<feature type="compositionally biased region" description="Low complexity" evidence="1">
    <location>
        <begin position="82"/>
        <end position="94"/>
    </location>
</feature>
<dbReference type="AlphaFoldDB" id="A0A9W6KNZ7"/>
<dbReference type="Proteomes" id="UP001143480">
    <property type="component" value="Unassembled WGS sequence"/>
</dbReference>
<evidence type="ECO:0000256" key="1">
    <source>
        <dbReference type="SAM" id="MobiDB-lite"/>
    </source>
</evidence>
<protein>
    <submittedName>
        <fullName evidence="2">Uncharacterized protein</fullName>
    </submittedName>
</protein>
<dbReference type="EMBL" id="BSFP01000048">
    <property type="protein sequence ID" value="GLL04653.1"/>
    <property type="molecule type" value="Genomic_DNA"/>
</dbReference>
<reference evidence="2" key="1">
    <citation type="journal article" date="2014" name="Int. J. Syst. Evol. Microbiol.">
        <title>Complete genome sequence of Corynebacterium casei LMG S-19264T (=DSM 44701T), isolated from a smear-ripened cheese.</title>
        <authorList>
            <consortium name="US DOE Joint Genome Institute (JGI-PGF)"/>
            <person name="Walter F."/>
            <person name="Albersmeier A."/>
            <person name="Kalinowski J."/>
            <person name="Ruckert C."/>
        </authorList>
    </citation>
    <scope>NUCLEOTIDE SEQUENCE</scope>
    <source>
        <strain evidence="2">VKM Ac-1321</strain>
    </source>
</reference>
<organism evidence="2 3">
    <name type="scientific">Dactylosporangium matsuzakiense</name>
    <dbReference type="NCBI Taxonomy" id="53360"/>
    <lineage>
        <taxon>Bacteria</taxon>
        <taxon>Bacillati</taxon>
        <taxon>Actinomycetota</taxon>
        <taxon>Actinomycetes</taxon>
        <taxon>Micromonosporales</taxon>
        <taxon>Micromonosporaceae</taxon>
        <taxon>Dactylosporangium</taxon>
    </lineage>
</organism>
<reference evidence="2" key="2">
    <citation type="submission" date="2023-01" db="EMBL/GenBank/DDBJ databases">
        <authorList>
            <person name="Sun Q."/>
            <person name="Evtushenko L."/>
        </authorList>
    </citation>
    <scope>NUCLEOTIDE SEQUENCE</scope>
    <source>
        <strain evidence="2">VKM Ac-1321</strain>
    </source>
</reference>
<proteinExistence type="predicted"/>
<evidence type="ECO:0000313" key="3">
    <source>
        <dbReference type="Proteomes" id="UP001143480"/>
    </source>
</evidence>
<accession>A0A9W6KNZ7</accession>